<dbReference type="GO" id="GO:0016747">
    <property type="term" value="F:acyltransferase activity, transferring groups other than amino-acyl groups"/>
    <property type="evidence" value="ECO:0007669"/>
    <property type="project" value="InterPro"/>
</dbReference>
<sequence>MIEMRRVGPESFTSELRTVLGIYTAAMRPPPDQLSGRLAIMRNHTTYPRFTGVLATTATGEIAGFAYGFHGAHGQWWHDVVKRALYERAGPLVADDWFGDALELAEIHVHPDHQSKGIGRRMIHAMCEGRPERTAVLSTHDAPTAARHLYASLGFYDLMTAFAFPGGSELYAIAGARLPLAPRPQ</sequence>
<keyword evidence="2" id="KW-0808">Transferase</keyword>
<feature type="domain" description="N-acetyltransferase" evidence="1">
    <location>
        <begin position="2"/>
        <end position="171"/>
    </location>
</feature>
<dbReference type="Gene3D" id="3.40.630.30">
    <property type="match status" value="1"/>
</dbReference>
<dbReference type="Pfam" id="PF13508">
    <property type="entry name" value="Acetyltransf_7"/>
    <property type="match status" value="1"/>
</dbReference>
<accession>A0A4U3M938</accession>
<evidence type="ECO:0000313" key="3">
    <source>
        <dbReference type="Proteomes" id="UP000308705"/>
    </source>
</evidence>
<keyword evidence="3" id="KW-1185">Reference proteome</keyword>
<dbReference type="OrthoDB" id="3692150at2"/>
<dbReference type="AlphaFoldDB" id="A0A4U3M938"/>
<organism evidence="2 3">
    <name type="scientific">Herbidospora galbida</name>
    <dbReference type="NCBI Taxonomy" id="2575442"/>
    <lineage>
        <taxon>Bacteria</taxon>
        <taxon>Bacillati</taxon>
        <taxon>Actinomycetota</taxon>
        <taxon>Actinomycetes</taxon>
        <taxon>Streptosporangiales</taxon>
        <taxon>Streptosporangiaceae</taxon>
        <taxon>Herbidospora</taxon>
    </lineage>
</organism>
<reference evidence="2 3" key="1">
    <citation type="submission" date="2019-04" db="EMBL/GenBank/DDBJ databases">
        <title>Herbidospora sp. NEAU-GS14.nov., a novel actinomycete isolated from soil.</title>
        <authorList>
            <person name="Han L."/>
        </authorList>
    </citation>
    <scope>NUCLEOTIDE SEQUENCE [LARGE SCALE GENOMIC DNA]</scope>
    <source>
        <strain evidence="2 3">NEAU-GS14</strain>
    </source>
</reference>
<dbReference type="SUPFAM" id="SSF55729">
    <property type="entry name" value="Acyl-CoA N-acyltransferases (Nat)"/>
    <property type="match status" value="1"/>
</dbReference>
<dbReference type="CDD" id="cd04301">
    <property type="entry name" value="NAT_SF"/>
    <property type="match status" value="1"/>
</dbReference>
<evidence type="ECO:0000259" key="1">
    <source>
        <dbReference type="PROSITE" id="PS51186"/>
    </source>
</evidence>
<proteinExistence type="predicted"/>
<gene>
    <name evidence="2" type="ORF">FDA94_28265</name>
</gene>
<dbReference type="RefSeq" id="WP_137250107.1">
    <property type="nucleotide sequence ID" value="NZ_SZQA01000032.1"/>
</dbReference>
<dbReference type="InterPro" id="IPR000182">
    <property type="entry name" value="GNAT_dom"/>
</dbReference>
<evidence type="ECO:0000313" key="2">
    <source>
        <dbReference type="EMBL" id="TKK84842.1"/>
    </source>
</evidence>
<dbReference type="EMBL" id="SZQA01000032">
    <property type="protein sequence ID" value="TKK84842.1"/>
    <property type="molecule type" value="Genomic_DNA"/>
</dbReference>
<dbReference type="PROSITE" id="PS51186">
    <property type="entry name" value="GNAT"/>
    <property type="match status" value="1"/>
</dbReference>
<comment type="caution">
    <text evidence="2">The sequence shown here is derived from an EMBL/GenBank/DDBJ whole genome shotgun (WGS) entry which is preliminary data.</text>
</comment>
<dbReference type="Proteomes" id="UP000308705">
    <property type="component" value="Unassembled WGS sequence"/>
</dbReference>
<dbReference type="InterPro" id="IPR016181">
    <property type="entry name" value="Acyl_CoA_acyltransferase"/>
</dbReference>
<name>A0A4U3M938_9ACTN</name>
<protein>
    <submittedName>
        <fullName evidence="2">GNAT family N-acetyltransferase</fullName>
    </submittedName>
</protein>